<accession>A0A9E4ZEU2</accession>
<evidence type="ECO:0000259" key="1">
    <source>
        <dbReference type="Pfam" id="PF13529"/>
    </source>
</evidence>
<comment type="caution">
    <text evidence="2">The sequence shown here is derived from an EMBL/GenBank/DDBJ whole genome shotgun (WGS) entry which is preliminary data.</text>
</comment>
<gene>
    <name evidence="2" type="ORF">KDK67_04920</name>
</gene>
<reference evidence="2" key="1">
    <citation type="journal article" date="2021" name="mSystems">
        <title>Bacteria and Archaea Synergistically Convert Glycine Betaine to Biogenic Methane in the Formosa Cold Seep of the South China Sea.</title>
        <authorList>
            <person name="Li L."/>
            <person name="Zhang W."/>
            <person name="Zhang S."/>
            <person name="Song L."/>
            <person name="Sun Q."/>
            <person name="Zhang H."/>
            <person name="Xiang H."/>
            <person name="Dong X."/>
        </authorList>
    </citation>
    <scope>NUCLEOTIDE SEQUENCE</scope>
    <source>
        <strain evidence="2">LLY</strain>
    </source>
</reference>
<reference evidence="2" key="2">
    <citation type="submission" date="2021-04" db="EMBL/GenBank/DDBJ databases">
        <authorList>
            <person name="Dong X."/>
        </authorList>
    </citation>
    <scope>NUCLEOTIDE SEQUENCE</scope>
    <source>
        <strain evidence="2">LLY</strain>
    </source>
</reference>
<name>A0A9E4ZEU2_9EURY</name>
<dbReference type="AlphaFoldDB" id="A0A9E4ZEU2"/>
<dbReference type="EMBL" id="JAGSOI010000013">
    <property type="protein sequence ID" value="MCM1986345.1"/>
    <property type="molecule type" value="Genomic_DNA"/>
</dbReference>
<evidence type="ECO:0000313" key="2">
    <source>
        <dbReference type="EMBL" id="MCM1986345.1"/>
    </source>
</evidence>
<dbReference type="Pfam" id="PF13529">
    <property type="entry name" value="Peptidase_C39_2"/>
    <property type="match status" value="1"/>
</dbReference>
<organism evidence="2 3">
    <name type="scientific">Methanococcoides seepicolus</name>
    <dbReference type="NCBI Taxonomy" id="2828780"/>
    <lineage>
        <taxon>Archaea</taxon>
        <taxon>Methanobacteriati</taxon>
        <taxon>Methanobacteriota</taxon>
        <taxon>Stenosarchaea group</taxon>
        <taxon>Methanomicrobia</taxon>
        <taxon>Methanosarcinales</taxon>
        <taxon>Methanosarcinaceae</taxon>
        <taxon>Methanococcoides</taxon>
    </lineage>
</organism>
<dbReference type="Proteomes" id="UP001056766">
    <property type="component" value="Unassembled WGS sequence"/>
</dbReference>
<proteinExistence type="predicted"/>
<keyword evidence="3" id="KW-1185">Reference proteome</keyword>
<dbReference type="RefSeq" id="WP_250867728.1">
    <property type="nucleotide sequence ID" value="NZ_JAGSOI010000013.1"/>
</dbReference>
<dbReference type="InterPro" id="IPR039564">
    <property type="entry name" value="Peptidase_C39-like"/>
</dbReference>
<feature type="domain" description="Peptidase C39-like" evidence="1">
    <location>
        <begin position="175"/>
        <end position="315"/>
    </location>
</feature>
<sequence length="337" mass="37983">MRTKEMRIVTLTLIAMFVVIMAVVPVAMGQENEFSTEKEYGELFLKNMGQSKKLINPIPLNNINGDLEAVSFSMKDGGYIIINVNDLSVPEFSLESNSPFSDSTRTYVYNGPLAYMEDKQGKLFQIGIGDRSDEAVIPEYIYAVESVDKDKKLADLKTLDSRVSVLSVNYGSSLDYSLKEWIATTTYNCGPTAAAITLDYFDDHHNNAFIPSQYESQSALFPFLTPDYIPNDAILPQMEQGLFDILFDHGLNSYDAESKDYVDYNKIISLINSDKPVIVGLDNHPTYGYHWVVTHGYYVETVPWVTPHYYIIVNDGAGNNNVYILVDGYVDDMVYIE</sequence>
<protein>
    <submittedName>
        <fullName evidence="2">C39 family peptidase</fullName>
    </submittedName>
</protein>
<evidence type="ECO:0000313" key="3">
    <source>
        <dbReference type="Proteomes" id="UP001056766"/>
    </source>
</evidence>